<reference evidence="1 2" key="1">
    <citation type="journal article" date="2014" name="Agronomy (Basel)">
        <title>A Draft Genome Sequence for Ensete ventricosum, the Drought-Tolerant Tree Against Hunger.</title>
        <authorList>
            <person name="Harrison J."/>
            <person name="Moore K.A."/>
            <person name="Paszkiewicz K."/>
            <person name="Jones T."/>
            <person name="Grant M."/>
            <person name="Ambacheew D."/>
            <person name="Muzemil S."/>
            <person name="Studholme D.J."/>
        </authorList>
    </citation>
    <scope>NUCLEOTIDE SEQUENCE [LARGE SCALE GENOMIC DNA]</scope>
</reference>
<dbReference type="PANTHER" id="PTHR33240">
    <property type="entry name" value="OS08G0508500 PROTEIN"/>
    <property type="match status" value="1"/>
</dbReference>
<evidence type="ECO:0008006" key="3">
    <source>
        <dbReference type="Google" id="ProtNLM"/>
    </source>
</evidence>
<dbReference type="EMBL" id="AMZH03001160">
    <property type="protein sequence ID" value="RRT80369.1"/>
    <property type="molecule type" value="Genomic_DNA"/>
</dbReference>
<proteinExistence type="predicted"/>
<accession>A0A427AVS6</accession>
<name>A0A427AVS6_ENSVE</name>
<dbReference type="AlphaFoldDB" id="A0A427AVS6"/>
<gene>
    <name evidence="1" type="ORF">B296_00012235</name>
</gene>
<evidence type="ECO:0000313" key="1">
    <source>
        <dbReference type="EMBL" id="RRT80369.1"/>
    </source>
</evidence>
<sequence length="304" mass="35344">MKEEEHLSQYLAHFTDEVRVIPDAHLLLVIQAFMIGIRHSRLFWSLMERPPTIVPKILQRANQYVVAKTLVVEKREDQKCTRADLSRGPPPGLLRRRMERGKQTVPWPPNIPLNSTRTQIFHQIREKELKTPNPMKSRAEDQDRRRYCHFHHDYGHDTVECYDLKNQIEDLIHHGHLDRHIMKLRELSLHPKGLVERQIDVIVGSPTAGGVSSAARKAYARTEVQKRPQPQRDPGITFKSENEYPDHDDALVVTTHIANARVRCIMIDIGSSADILYLDTFHKLGMTNRDLIPTHDFNFGRVYR</sequence>
<dbReference type="PANTHER" id="PTHR33240:SF8">
    <property type="entry name" value="OS03G0439900 PROTEIN"/>
    <property type="match status" value="1"/>
</dbReference>
<comment type="caution">
    <text evidence="1">The sequence shown here is derived from an EMBL/GenBank/DDBJ whole genome shotgun (WGS) entry which is preliminary data.</text>
</comment>
<evidence type="ECO:0000313" key="2">
    <source>
        <dbReference type="Proteomes" id="UP000287651"/>
    </source>
</evidence>
<protein>
    <recommendedName>
        <fullName evidence="3">Retrotransposon gag domain-containing protein</fullName>
    </recommendedName>
</protein>
<dbReference type="Proteomes" id="UP000287651">
    <property type="component" value="Unassembled WGS sequence"/>
</dbReference>
<organism evidence="1 2">
    <name type="scientific">Ensete ventricosum</name>
    <name type="common">Abyssinian banana</name>
    <name type="synonym">Musa ensete</name>
    <dbReference type="NCBI Taxonomy" id="4639"/>
    <lineage>
        <taxon>Eukaryota</taxon>
        <taxon>Viridiplantae</taxon>
        <taxon>Streptophyta</taxon>
        <taxon>Embryophyta</taxon>
        <taxon>Tracheophyta</taxon>
        <taxon>Spermatophyta</taxon>
        <taxon>Magnoliopsida</taxon>
        <taxon>Liliopsida</taxon>
        <taxon>Zingiberales</taxon>
        <taxon>Musaceae</taxon>
        <taxon>Ensete</taxon>
    </lineage>
</organism>